<dbReference type="Proteomes" id="UP000476176">
    <property type="component" value="Unassembled WGS sequence"/>
</dbReference>
<evidence type="ECO:0000256" key="1">
    <source>
        <dbReference type="SAM" id="Phobius"/>
    </source>
</evidence>
<evidence type="ECO:0000313" key="2">
    <source>
        <dbReference type="EMBL" id="KAE9183050.1"/>
    </source>
</evidence>
<reference evidence="2 3" key="1">
    <citation type="submission" date="2018-09" db="EMBL/GenBank/DDBJ databases">
        <title>Genomic investigation of the strawberry pathogen Phytophthora fragariae indicates pathogenicity is determined by transcriptional variation in three key races.</title>
        <authorList>
            <person name="Adams T.M."/>
            <person name="Armitage A.D."/>
            <person name="Sobczyk M.K."/>
            <person name="Bates H.J."/>
            <person name="Dunwell J.M."/>
            <person name="Nellist C.F."/>
            <person name="Harrison R.J."/>
        </authorList>
    </citation>
    <scope>NUCLEOTIDE SEQUENCE [LARGE SCALE GENOMIC DNA]</scope>
    <source>
        <strain evidence="2 3">BC-23</strain>
    </source>
</reference>
<keyword evidence="1" id="KW-0472">Membrane</keyword>
<keyword evidence="1" id="KW-0812">Transmembrane</keyword>
<gene>
    <name evidence="2" type="ORF">PF004_g24064</name>
</gene>
<feature type="transmembrane region" description="Helical" evidence="1">
    <location>
        <begin position="30"/>
        <end position="51"/>
    </location>
</feature>
<sequence length="123" mass="14420">MEPVVSALLWSLEGSVSLVATGWAFDLAHWQWWLVFTVFATVWTEITKVCLHRYRKYVRKPEMLERPWYSRWHKSVEALIGTPMVVLVARKEHLDGLGRLLYKWLDAQDAWSCVFQPDTLEAA</sequence>
<organism evidence="2 3">
    <name type="scientific">Phytophthora fragariae</name>
    <dbReference type="NCBI Taxonomy" id="53985"/>
    <lineage>
        <taxon>Eukaryota</taxon>
        <taxon>Sar</taxon>
        <taxon>Stramenopiles</taxon>
        <taxon>Oomycota</taxon>
        <taxon>Peronosporomycetes</taxon>
        <taxon>Peronosporales</taxon>
        <taxon>Peronosporaceae</taxon>
        <taxon>Phytophthora</taxon>
    </lineage>
</organism>
<protein>
    <submittedName>
        <fullName evidence="2">Uncharacterized protein</fullName>
    </submittedName>
</protein>
<proteinExistence type="predicted"/>
<name>A0A6G0MX53_9STRA</name>
<dbReference type="EMBL" id="QXGC01002680">
    <property type="protein sequence ID" value="KAE9183050.1"/>
    <property type="molecule type" value="Genomic_DNA"/>
</dbReference>
<keyword evidence="1" id="KW-1133">Transmembrane helix</keyword>
<accession>A0A6G0MX53</accession>
<dbReference type="AlphaFoldDB" id="A0A6G0MX53"/>
<comment type="caution">
    <text evidence="2">The sequence shown here is derived from an EMBL/GenBank/DDBJ whole genome shotgun (WGS) entry which is preliminary data.</text>
</comment>
<evidence type="ECO:0000313" key="3">
    <source>
        <dbReference type="Proteomes" id="UP000476176"/>
    </source>
</evidence>